<reference evidence="4" key="1">
    <citation type="submission" date="2025-08" db="UniProtKB">
        <authorList>
            <consortium name="RefSeq"/>
        </authorList>
    </citation>
    <scope>IDENTIFICATION</scope>
    <source>
        <strain evidence="4">Airmid</strain>
    </source>
</reference>
<feature type="region of interest" description="Disordered" evidence="1">
    <location>
        <begin position="159"/>
        <end position="181"/>
    </location>
</feature>
<dbReference type="OrthoDB" id="10568635at2759"/>
<dbReference type="RefSeq" id="XP_027205515.1">
    <property type="nucleotide sequence ID" value="XM_027349714.1"/>
</dbReference>
<evidence type="ECO:0000256" key="2">
    <source>
        <dbReference type="SAM" id="SignalP"/>
    </source>
</evidence>
<keyword evidence="3" id="KW-1185">Reference proteome</keyword>
<sequence length="181" mass="19815">MFIYFVSIIYLINIVFGLSSAYDIGYDDHDNSYSMGPNKVNAAINTKLQVKTVPVHSSKYGGGGGGSTVVDINGNGGGNLILRFNGGGSNIQTIQKGIQSGNGKIQKQSIMAEPDILVQNVQKPIIQKIRMQIQPIRQITQEIRPVEEKIETVIAKGMEEEKYPATQKYHSPSTQPQPSSY</sequence>
<feature type="chain" id="PRO_5028055658" evidence="2">
    <location>
        <begin position="22"/>
        <end position="181"/>
    </location>
</feature>
<evidence type="ECO:0000313" key="4">
    <source>
        <dbReference type="RefSeq" id="XP_027205515.1"/>
    </source>
</evidence>
<dbReference type="OMA" id="AYDIGYD"/>
<dbReference type="KEGG" id="dpte:113799124"/>
<proteinExistence type="predicted"/>
<accession>A0A6P6YJT4</accession>
<name>A0A6P6YJT4_DERPT</name>
<protein>
    <submittedName>
        <fullName evidence="4">Uncharacterized protein LOC113799124</fullName>
    </submittedName>
</protein>
<evidence type="ECO:0000256" key="1">
    <source>
        <dbReference type="SAM" id="MobiDB-lite"/>
    </source>
</evidence>
<dbReference type="AlphaFoldDB" id="A0A6P6YJT4"/>
<feature type="signal peptide" evidence="2">
    <location>
        <begin position="1"/>
        <end position="21"/>
    </location>
</feature>
<gene>
    <name evidence="4" type="primary">LOC113799124</name>
</gene>
<keyword evidence="2" id="KW-0732">Signal</keyword>
<feature type="compositionally biased region" description="Polar residues" evidence="1">
    <location>
        <begin position="168"/>
        <end position="181"/>
    </location>
</feature>
<evidence type="ECO:0000313" key="3">
    <source>
        <dbReference type="Proteomes" id="UP000515146"/>
    </source>
</evidence>
<organism evidence="3 4">
    <name type="scientific">Dermatophagoides pteronyssinus</name>
    <name type="common">European house dust mite</name>
    <dbReference type="NCBI Taxonomy" id="6956"/>
    <lineage>
        <taxon>Eukaryota</taxon>
        <taxon>Metazoa</taxon>
        <taxon>Ecdysozoa</taxon>
        <taxon>Arthropoda</taxon>
        <taxon>Chelicerata</taxon>
        <taxon>Arachnida</taxon>
        <taxon>Acari</taxon>
        <taxon>Acariformes</taxon>
        <taxon>Sarcoptiformes</taxon>
        <taxon>Astigmata</taxon>
        <taxon>Psoroptidia</taxon>
        <taxon>Analgoidea</taxon>
        <taxon>Pyroglyphidae</taxon>
        <taxon>Dermatophagoidinae</taxon>
        <taxon>Dermatophagoides</taxon>
    </lineage>
</organism>
<dbReference type="InParanoid" id="A0A6P6YJT4"/>
<dbReference type="Proteomes" id="UP000515146">
    <property type="component" value="Unplaced"/>
</dbReference>